<dbReference type="PIRSF" id="PIRSF004555">
    <property type="entry name" value="UCP004555"/>
    <property type="match status" value="1"/>
</dbReference>
<dbReference type="GO" id="GO:0043590">
    <property type="term" value="C:bacterial nucleoid"/>
    <property type="evidence" value="ECO:0007669"/>
    <property type="project" value="UniProtKB-UniRule"/>
</dbReference>
<dbReference type="PANTHER" id="PTHR33449:SF1">
    <property type="entry name" value="NUCLEOID-ASSOCIATED PROTEIN YBAB"/>
    <property type="match status" value="1"/>
</dbReference>
<comment type="function">
    <text evidence="2">Binds to DNA and alters its conformation. May be involved in regulation of gene expression, nucleoid organization and DNA protection.</text>
</comment>
<protein>
    <recommendedName>
        <fullName evidence="2">Nucleoid-associated protein HYZ11_04490</fullName>
    </recommendedName>
</protein>
<organism evidence="4 5">
    <name type="scientific">Tectimicrobiota bacterium</name>
    <dbReference type="NCBI Taxonomy" id="2528274"/>
    <lineage>
        <taxon>Bacteria</taxon>
        <taxon>Pseudomonadati</taxon>
        <taxon>Nitrospinota/Tectimicrobiota group</taxon>
        <taxon>Candidatus Tectimicrobiota</taxon>
    </lineage>
</organism>
<evidence type="ECO:0000256" key="1">
    <source>
        <dbReference type="ARBA" id="ARBA00023125"/>
    </source>
</evidence>
<keyword evidence="1 2" id="KW-0238">DNA-binding</keyword>
<dbReference type="Pfam" id="PF02575">
    <property type="entry name" value="YbaB_DNA_bd"/>
    <property type="match status" value="1"/>
</dbReference>
<sequence length="105" mass="11459">MFKGGIGNLMKQARQMQDRMQKVQEEMAARRVEASSGGGMVTVAANGQGEILSIKIEKQVVDPEDVEMLEDLVRAACNEAVKKGREMMAEEMKKITGGLSIPGMM</sequence>
<evidence type="ECO:0000256" key="3">
    <source>
        <dbReference type="SAM" id="Coils"/>
    </source>
</evidence>
<gene>
    <name evidence="4" type="ORF">HYZ11_04490</name>
</gene>
<dbReference type="GO" id="GO:0005829">
    <property type="term" value="C:cytosol"/>
    <property type="evidence" value="ECO:0007669"/>
    <property type="project" value="TreeGrafter"/>
</dbReference>
<feature type="coiled-coil region" evidence="3">
    <location>
        <begin position="6"/>
        <end position="33"/>
    </location>
</feature>
<keyword evidence="2" id="KW-0963">Cytoplasm</keyword>
<proteinExistence type="inferred from homology"/>
<dbReference type="Proteomes" id="UP000782312">
    <property type="component" value="Unassembled WGS sequence"/>
</dbReference>
<comment type="subcellular location">
    <subcellularLocation>
        <location evidence="2">Cytoplasm</location>
        <location evidence="2">Nucleoid</location>
    </subcellularLocation>
</comment>
<reference evidence="4" key="1">
    <citation type="submission" date="2020-07" db="EMBL/GenBank/DDBJ databases">
        <title>Huge and variable diversity of episymbiotic CPR bacteria and DPANN archaea in groundwater ecosystems.</title>
        <authorList>
            <person name="He C.Y."/>
            <person name="Keren R."/>
            <person name="Whittaker M."/>
            <person name="Farag I.F."/>
            <person name="Doudna J."/>
            <person name="Cate J.H.D."/>
            <person name="Banfield J.F."/>
        </authorList>
    </citation>
    <scope>NUCLEOTIDE SEQUENCE</scope>
    <source>
        <strain evidence="4">NC_groundwater_763_Ag_S-0.2um_68_21</strain>
    </source>
</reference>
<evidence type="ECO:0000256" key="2">
    <source>
        <dbReference type="HAMAP-Rule" id="MF_00274"/>
    </source>
</evidence>
<dbReference type="HAMAP" id="MF_00274">
    <property type="entry name" value="DNA_YbaB_EbfC"/>
    <property type="match status" value="1"/>
</dbReference>
<dbReference type="InterPro" id="IPR004401">
    <property type="entry name" value="YbaB/EbfC"/>
</dbReference>
<comment type="subunit">
    <text evidence="2">Homodimer.</text>
</comment>
<dbReference type="NCBIfam" id="TIGR00103">
    <property type="entry name" value="DNA_YbaB_EbfC"/>
    <property type="match status" value="1"/>
</dbReference>
<dbReference type="EMBL" id="JACPUR010000013">
    <property type="protein sequence ID" value="MBI3126843.1"/>
    <property type="molecule type" value="Genomic_DNA"/>
</dbReference>
<evidence type="ECO:0000313" key="5">
    <source>
        <dbReference type="Proteomes" id="UP000782312"/>
    </source>
</evidence>
<comment type="similarity">
    <text evidence="2">Belongs to the YbaB/EbfC family.</text>
</comment>
<dbReference type="GO" id="GO:0003677">
    <property type="term" value="F:DNA binding"/>
    <property type="evidence" value="ECO:0007669"/>
    <property type="project" value="UniProtKB-UniRule"/>
</dbReference>
<dbReference type="SUPFAM" id="SSF82607">
    <property type="entry name" value="YbaB-like"/>
    <property type="match status" value="1"/>
</dbReference>
<name>A0A932HYL9_UNCTE</name>
<dbReference type="PANTHER" id="PTHR33449">
    <property type="entry name" value="NUCLEOID-ASSOCIATED PROTEIN YBAB"/>
    <property type="match status" value="1"/>
</dbReference>
<evidence type="ECO:0000313" key="4">
    <source>
        <dbReference type="EMBL" id="MBI3126843.1"/>
    </source>
</evidence>
<dbReference type="AlphaFoldDB" id="A0A932HYL9"/>
<keyword evidence="3" id="KW-0175">Coiled coil</keyword>
<dbReference type="InterPro" id="IPR036894">
    <property type="entry name" value="YbaB-like_sf"/>
</dbReference>
<dbReference type="Gene3D" id="3.30.1310.10">
    <property type="entry name" value="Nucleoid-associated protein YbaB-like domain"/>
    <property type="match status" value="1"/>
</dbReference>
<comment type="caution">
    <text evidence="4">The sequence shown here is derived from an EMBL/GenBank/DDBJ whole genome shotgun (WGS) entry which is preliminary data.</text>
</comment>
<accession>A0A932HYL9</accession>